<dbReference type="InterPro" id="IPR040911">
    <property type="entry name" value="Exostosin_GT47"/>
</dbReference>
<evidence type="ECO:0000259" key="1">
    <source>
        <dbReference type="Pfam" id="PF03016"/>
    </source>
</evidence>
<proteinExistence type="predicted"/>
<name>A0A833VDU9_9POAL</name>
<organism evidence="2 3">
    <name type="scientific">Carex littledalei</name>
    <dbReference type="NCBI Taxonomy" id="544730"/>
    <lineage>
        <taxon>Eukaryota</taxon>
        <taxon>Viridiplantae</taxon>
        <taxon>Streptophyta</taxon>
        <taxon>Embryophyta</taxon>
        <taxon>Tracheophyta</taxon>
        <taxon>Spermatophyta</taxon>
        <taxon>Magnoliopsida</taxon>
        <taxon>Liliopsida</taxon>
        <taxon>Poales</taxon>
        <taxon>Cyperaceae</taxon>
        <taxon>Cyperoideae</taxon>
        <taxon>Cariceae</taxon>
        <taxon>Carex</taxon>
        <taxon>Carex subgen. Euthyceras</taxon>
    </lineage>
</organism>
<dbReference type="EMBL" id="SWLB01000008">
    <property type="protein sequence ID" value="KAF3335667.1"/>
    <property type="molecule type" value="Genomic_DNA"/>
</dbReference>
<accession>A0A833VDU9</accession>
<dbReference type="Pfam" id="PF03016">
    <property type="entry name" value="Exostosin_GT47"/>
    <property type="match status" value="1"/>
</dbReference>
<dbReference type="Proteomes" id="UP000623129">
    <property type="component" value="Unassembled WGS sequence"/>
</dbReference>
<protein>
    <recommendedName>
        <fullName evidence="1">Exostosin GT47 domain-containing protein</fullName>
    </recommendedName>
</protein>
<dbReference type="OrthoDB" id="1924787at2759"/>
<evidence type="ECO:0000313" key="2">
    <source>
        <dbReference type="EMBL" id="KAF3335667.1"/>
    </source>
</evidence>
<sequence length="110" mass="12567">MNEVLHWLRPTPEWAARGGQDHFIVSGHIIWDNQRATDRDSDWGSKFMLVLETRNMTVLDIESNKWHASEKQLLICVGGRKLELLIRIGVETTFAVNYTVRAIFIASSTG</sequence>
<dbReference type="AlphaFoldDB" id="A0A833VDU9"/>
<keyword evidence="3" id="KW-1185">Reference proteome</keyword>
<gene>
    <name evidence="2" type="ORF">FCM35_KLT20174</name>
</gene>
<feature type="domain" description="Exostosin GT47" evidence="1">
    <location>
        <begin position="3"/>
        <end position="70"/>
    </location>
</feature>
<comment type="caution">
    <text evidence="2">The sequence shown here is derived from an EMBL/GenBank/DDBJ whole genome shotgun (WGS) entry which is preliminary data.</text>
</comment>
<evidence type="ECO:0000313" key="3">
    <source>
        <dbReference type="Proteomes" id="UP000623129"/>
    </source>
</evidence>
<reference evidence="2" key="1">
    <citation type="submission" date="2020-01" db="EMBL/GenBank/DDBJ databases">
        <title>Genome sequence of Kobresia littledalei, the first chromosome-level genome in the family Cyperaceae.</title>
        <authorList>
            <person name="Qu G."/>
        </authorList>
    </citation>
    <scope>NUCLEOTIDE SEQUENCE</scope>
    <source>
        <strain evidence="2">C.B.Clarke</strain>
        <tissue evidence="2">Leaf</tissue>
    </source>
</reference>